<sequence length="340" mass="37993">MREGYWLWDEETSNYTLVPFDELDPDILQRLRSKPAIGGFCYAAEDFLHLPLTSAPFYVANGWLPRQGKSIIFAPDKTGKSFLALQLARCIAQGEPFIGMETTQGRVLYVQFELGMETLQSRMRSTGQDYEEVFVGTSFSMNLDETGGQKQLWLALEAIKPRVLILDPLYKAIVGDENLGQDIKKVIDFLDDVIEAFECSVVVIDHTGKDIGRGARGWSGKAGWVDSLISMKRVSKKGERLRVQIMPVSMRHAELPPEPMIAQLGEDFEFYPWEADKPLTIKDKILDLLKSCPQGVLAAADIHAAQVGARSPVNRALKELVKEGKLQQPMRGAYEKGGIV</sequence>
<dbReference type="Pfam" id="PF13481">
    <property type="entry name" value="AAA_25"/>
    <property type="match status" value="1"/>
</dbReference>
<organism evidence="1">
    <name type="scientific">viral metagenome</name>
    <dbReference type="NCBI Taxonomy" id="1070528"/>
    <lineage>
        <taxon>unclassified sequences</taxon>
        <taxon>metagenomes</taxon>
        <taxon>organismal metagenomes</taxon>
    </lineage>
</organism>
<reference evidence="1" key="1">
    <citation type="submission" date="2020-03" db="EMBL/GenBank/DDBJ databases">
        <title>The deep terrestrial virosphere.</title>
        <authorList>
            <person name="Holmfeldt K."/>
            <person name="Nilsson E."/>
            <person name="Simone D."/>
            <person name="Lopez-Fernandez M."/>
            <person name="Wu X."/>
            <person name="de Brujin I."/>
            <person name="Lundin D."/>
            <person name="Andersson A."/>
            <person name="Bertilsson S."/>
            <person name="Dopson M."/>
        </authorList>
    </citation>
    <scope>NUCLEOTIDE SEQUENCE</scope>
    <source>
        <strain evidence="1">MM415B02556</strain>
    </source>
</reference>
<dbReference type="Gene3D" id="3.40.50.300">
    <property type="entry name" value="P-loop containing nucleotide triphosphate hydrolases"/>
    <property type="match status" value="1"/>
</dbReference>
<evidence type="ECO:0000313" key="1">
    <source>
        <dbReference type="EMBL" id="QJA89414.1"/>
    </source>
</evidence>
<dbReference type="SUPFAM" id="SSF52540">
    <property type="entry name" value="P-loop containing nucleoside triphosphate hydrolases"/>
    <property type="match status" value="1"/>
</dbReference>
<dbReference type="AlphaFoldDB" id="A0A6M3L7J2"/>
<name>A0A6M3L7J2_9ZZZZ</name>
<proteinExistence type="predicted"/>
<gene>
    <name evidence="1" type="ORF">MM415B02556_0015</name>
</gene>
<dbReference type="InterPro" id="IPR027417">
    <property type="entry name" value="P-loop_NTPase"/>
</dbReference>
<dbReference type="EMBL" id="MT142844">
    <property type="protein sequence ID" value="QJA89414.1"/>
    <property type="molecule type" value="Genomic_DNA"/>
</dbReference>
<accession>A0A6M3L7J2</accession>
<protein>
    <submittedName>
        <fullName evidence="1">Putative ATPase domain containing protein</fullName>
    </submittedName>
</protein>